<dbReference type="EMBL" id="CAJOBA010087914">
    <property type="protein sequence ID" value="CAF4471582.1"/>
    <property type="molecule type" value="Genomic_DNA"/>
</dbReference>
<feature type="non-terminal residue" evidence="2">
    <location>
        <position position="1"/>
    </location>
</feature>
<feature type="domain" description="Cupin type-1" evidence="1">
    <location>
        <begin position="2"/>
        <end position="127"/>
    </location>
</feature>
<evidence type="ECO:0000259" key="1">
    <source>
        <dbReference type="SMART" id="SM00835"/>
    </source>
</evidence>
<dbReference type="Proteomes" id="UP000682733">
    <property type="component" value="Unassembled WGS sequence"/>
</dbReference>
<comment type="caution">
    <text evidence="2">The sequence shown here is derived from an EMBL/GenBank/DDBJ whole genome shotgun (WGS) entry which is preliminary data.</text>
</comment>
<name>A0A8S2X1E4_9BILA</name>
<evidence type="ECO:0000313" key="2">
    <source>
        <dbReference type="EMBL" id="CAF4471582.1"/>
    </source>
</evidence>
<dbReference type="Gene3D" id="2.60.120.10">
    <property type="entry name" value="Jelly Rolls"/>
    <property type="match status" value="1"/>
</dbReference>
<accession>A0A8S2X1E4</accession>
<dbReference type="SUPFAM" id="SSF51182">
    <property type="entry name" value="RmlC-like cupins"/>
    <property type="match status" value="1"/>
</dbReference>
<dbReference type="InterPro" id="IPR011051">
    <property type="entry name" value="RmlC_Cupin_sf"/>
</dbReference>
<dbReference type="Pfam" id="PF00190">
    <property type="entry name" value="Cupin_1"/>
    <property type="match status" value="1"/>
</dbReference>
<organism evidence="2 3">
    <name type="scientific">Didymodactylos carnosus</name>
    <dbReference type="NCBI Taxonomy" id="1234261"/>
    <lineage>
        <taxon>Eukaryota</taxon>
        <taxon>Metazoa</taxon>
        <taxon>Spiralia</taxon>
        <taxon>Gnathifera</taxon>
        <taxon>Rotifera</taxon>
        <taxon>Eurotatoria</taxon>
        <taxon>Bdelloidea</taxon>
        <taxon>Philodinida</taxon>
        <taxon>Philodinidae</taxon>
        <taxon>Didymodactylos</taxon>
    </lineage>
</organism>
<dbReference type="InterPro" id="IPR014710">
    <property type="entry name" value="RmlC-like_jellyroll"/>
</dbReference>
<dbReference type="PANTHER" id="PTHR31238">
    <property type="entry name" value="GERMIN-LIKE PROTEIN SUBFAMILY 3 MEMBER 3"/>
    <property type="match status" value="1"/>
</dbReference>
<gene>
    <name evidence="2" type="ORF">TMI583_LOCUS46725</name>
</gene>
<reference evidence="2" key="1">
    <citation type="submission" date="2021-02" db="EMBL/GenBank/DDBJ databases">
        <authorList>
            <person name="Nowell W R."/>
        </authorList>
    </citation>
    <scope>NUCLEOTIDE SEQUENCE</scope>
</reference>
<proteinExistence type="predicted"/>
<dbReference type="AlphaFoldDB" id="A0A8S2X1E4"/>
<evidence type="ECO:0000313" key="3">
    <source>
        <dbReference type="Proteomes" id="UP000682733"/>
    </source>
</evidence>
<sequence length="205" mass="22449">AETFPVLDGRNFDVAYANYDPCQLFVLHSHPFGDELFYVQKGERMRVAFVDIISGKLIVNEVVEGQATLIPRASLHYQQNLDCKPALVLSLFNSGAPGGVPTFQNSFSNIPYNVIKESLGGGKMVNEQLIEHIKAKVPNLTAVENAECRKRCGLDKPMGHKRYPTSPPSSPLINGSSSNWTFDFVRGNVGVFNVPYGGFVAANVS</sequence>
<dbReference type="SMART" id="SM00835">
    <property type="entry name" value="Cupin_1"/>
    <property type="match status" value="1"/>
</dbReference>
<protein>
    <recommendedName>
        <fullName evidence="1">Cupin type-1 domain-containing protein</fullName>
    </recommendedName>
</protein>
<dbReference type="InterPro" id="IPR006045">
    <property type="entry name" value="Cupin_1"/>
</dbReference>